<gene>
    <name evidence="3" type="ORF">FHX46_003853</name>
</gene>
<keyword evidence="4" id="KW-1185">Reference proteome</keyword>
<dbReference type="PANTHER" id="PTHR30466">
    <property type="entry name" value="FLAVIN REDUCTASE"/>
    <property type="match status" value="1"/>
</dbReference>
<dbReference type="InterPro" id="IPR002563">
    <property type="entry name" value="Flavin_Rdtase-like_dom"/>
</dbReference>
<comment type="caution">
    <text evidence="3">The sequence shown here is derived from an EMBL/GenBank/DDBJ whole genome shotgun (WGS) entry which is preliminary data.</text>
</comment>
<name>A0ABX0SWL2_9PSEU</name>
<proteinExistence type="predicted"/>
<dbReference type="SMART" id="SM00903">
    <property type="entry name" value="Flavin_Reduct"/>
    <property type="match status" value="1"/>
</dbReference>
<dbReference type="Gene3D" id="2.30.110.10">
    <property type="entry name" value="Electron Transport, Fmn-binding Protein, Chain A"/>
    <property type="match status" value="1"/>
</dbReference>
<dbReference type="InterPro" id="IPR050268">
    <property type="entry name" value="NADH-dep_flavin_reductase"/>
</dbReference>
<reference evidence="3 4" key="1">
    <citation type="submission" date="2020-03" db="EMBL/GenBank/DDBJ databases">
        <title>Sequencing the genomes of 1000 actinobacteria strains.</title>
        <authorList>
            <person name="Klenk H.-P."/>
        </authorList>
    </citation>
    <scope>NUCLEOTIDE SEQUENCE [LARGE SCALE GENOMIC DNA]</scope>
    <source>
        <strain evidence="3 4">DSM 45668</strain>
    </source>
</reference>
<dbReference type="Proteomes" id="UP000754495">
    <property type="component" value="Unassembled WGS sequence"/>
</dbReference>
<dbReference type="SUPFAM" id="SSF50475">
    <property type="entry name" value="FMN-binding split barrel"/>
    <property type="match status" value="1"/>
</dbReference>
<evidence type="ECO:0000313" key="4">
    <source>
        <dbReference type="Proteomes" id="UP000754495"/>
    </source>
</evidence>
<evidence type="ECO:0000259" key="2">
    <source>
        <dbReference type="SMART" id="SM00903"/>
    </source>
</evidence>
<dbReference type="Pfam" id="PF01613">
    <property type="entry name" value="Flavin_Reduct"/>
    <property type="match status" value="1"/>
</dbReference>
<dbReference type="RefSeq" id="WP_167116898.1">
    <property type="nucleotide sequence ID" value="NZ_JAANOU010000001.1"/>
</dbReference>
<organism evidence="3 4">
    <name type="scientific">Amycolatopsis viridis</name>
    <dbReference type="NCBI Taxonomy" id="185678"/>
    <lineage>
        <taxon>Bacteria</taxon>
        <taxon>Bacillati</taxon>
        <taxon>Actinomycetota</taxon>
        <taxon>Actinomycetes</taxon>
        <taxon>Pseudonocardiales</taxon>
        <taxon>Pseudonocardiaceae</taxon>
        <taxon>Amycolatopsis</taxon>
    </lineage>
</organism>
<dbReference type="PANTHER" id="PTHR30466:SF15">
    <property type="entry name" value="POSSIBLE OXIDOREDUCTASE"/>
    <property type="match status" value="1"/>
</dbReference>
<feature type="domain" description="Flavin reductase like" evidence="2">
    <location>
        <begin position="15"/>
        <end position="157"/>
    </location>
</feature>
<evidence type="ECO:0000313" key="3">
    <source>
        <dbReference type="EMBL" id="NIH81323.1"/>
    </source>
</evidence>
<evidence type="ECO:0000256" key="1">
    <source>
        <dbReference type="ARBA" id="ARBA00023002"/>
    </source>
</evidence>
<dbReference type="EMBL" id="JAANOU010000001">
    <property type="protein sequence ID" value="NIH81323.1"/>
    <property type="molecule type" value="Genomic_DNA"/>
</dbReference>
<dbReference type="InterPro" id="IPR012349">
    <property type="entry name" value="Split_barrel_FMN-bd"/>
</dbReference>
<accession>A0ABX0SWL2</accession>
<protein>
    <submittedName>
        <fullName evidence="3">Flavin reductase (DIM6/NTAB) family NADH-FMN oxidoreductase RutF</fullName>
    </submittedName>
</protein>
<keyword evidence="1" id="KW-0560">Oxidoreductase</keyword>
<sequence>MTPHDTAHSGFETVVDALDYPMFVVTTTDGTRRAGCLIGFAAQCSISPPRFMVWLSKRNHTFQVATGASTVAVHRLDASATGLAELFGSHTGFDTDKFTRCRWRPGPGGVPLLEDCPGWFAGEILSRHDTGDHLGLLLRPIAATTATELGPQLGFRAVRDLPPGNEP</sequence>